<dbReference type="Pfam" id="PF03358">
    <property type="entry name" value="FMN_red"/>
    <property type="match status" value="1"/>
</dbReference>
<keyword evidence="2" id="KW-0285">Flavoprotein</keyword>
<dbReference type="PANTHER" id="PTHR30543">
    <property type="entry name" value="CHROMATE REDUCTASE"/>
    <property type="match status" value="1"/>
</dbReference>
<dbReference type="InterPro" id="IPR005025">
    <property type="entry name" value="FMN_Rdtase-like_dom"/>
</dbReference>
<keyword evidence="5" id="KW-1185">Reference proteome</keyword>
<sequence>MKVLAFAASNSKTSINKQLVTYAVSLLADAETEVLDLNDYEMPLFSVDVEQELGSPEKAQQFFAKIGEVDAVVVSFAEHNGSYSAAYKNLFDWASRINQKVFQGKKMVLLSTSPGPGGAKNVLASATSSIPHFNGDVKATLSVPSFYDNFDAEAGKISDESLDAQLVEAMAALR</sequence>
<evidence type="ECO:0000313" key="4">
    <source>
        <dbReference type="EMBL" id="USH05237.1"/>
    </source>
</evidence>
<dbReference type="InterPro" id="IPR050712">
    <property type="entry name" value="NAD(P)H-dep_reductase"/>
</dbReference>
<evidence type="ECO:0000259" key="3">
    <source>
        <dbReference type="Pfam" id="PF03358"/>
    </source>
</evidence>
<keyword evidence="2" id="KW-0288">FMN</keyword>
<feature type="domain" description="NADPH-dependent FMN reductase-like" evidence="3">
    <location>
        <begin position="1"/>
        <end position="131"/>
    </location>
</feature>
<name>A0ABY4X1U2_9GAMM</name>
<dbReference type="SUPFAM" id="SSF52218">
    <property type="entry name" value="Flavoproteins"/>
    <property type="match status" value="1"/>
</dbReference>
<dbReference type="PANTHER" id="PTHR30543:SF21">
    <property type="entry name" value="NAD(P)H-DEPENDENT FMN REDUCTASE LOT6"/>
    <property type="match status" value="1"/>
</dbReference>
<accession>A0ABY4X1U2</accession>
<proteinExistence type="predicted"/>
<evidence type="ECO:0000313" key="5">
    <source>
        <dbReference type="Proteomes" id="UP001056255"/>
    </source>
</evidence>
<dbReference type="InterPro" id="IPR029039">
    <property type="entry name" value="Flavoprotein-like_sf"/>
</dbReference>
<dbReference type="Gene3D" id="3.40.50.360">
    <property type="match status" value="1"/>
</dbReference>
<protein>
    <submittedName>
        <fullName evidence="4">NAD(P)H-dependent oxidoreductase</fullName>
    </submittedName>
</protein>
<comment type="cofactor">
    <cofactor evidence="1">
        <name>FMN</name>
        <dbReference type="ChEBI" id="CHEBI:58210"/>
    </cofactor>
</comment>
<dbReference type="RefSeq" id="WP_251881780.1">
    <property type="nucleotide sequence ID" value="NZ_CP082276.1"/>
</dbReference>
<evidence type="ECO:0000256" key="2">
    <source>
        <dbReference type="ARBA" id="ARBA00022643"/>
    </source>
</evidence>
<dbReference type="Proteomes" id="UP001056255">
    <property type="component" value="Chromosome II"/>
</dbReference>
<evidence type="ECO:0000256" key="1">
    <source>
        <dbReference type="ARBA" id="ARBA00001917"/>
    </source>
</evidence>
<dbReference type="EMBL" id="CP082276">
    <property type="protein sequence ID" value="USH05237.1"/>
    <property type="molecule type" value="Genomic_DNA"/>
</dbReference>
<organism evidence="4 5">
    <name type="scientific">Grimontia kaedaensis</name>
    <dbReference type="NCBI Taxonomy" id="2872157"/>
    <lineage>
        <taxon>Bacteria</taxon>
        <taxon>Pseudomonadati</taxon>
        <taxon>Pseudomonadota</taxon>
        <taxon>Gammaproteobacteria</taxon>
        <taxon>Vibrionales</taxon>
        <taxon>Vibrionaceae</taxon>
        <taxon>Grimontia</taxon>
    </lineage>
</organism>
<reference evidence="4" key="1">
    <citation type="submission" date="2021-08" db="EMBL/GenBank/DDBJ databases">
        <authorList>
            <person name="Sakaguchi M."/>
            <person name="Kikuchi T."/>
            <person name="Urbanczyk H."/>
        </authorList>
    </citation>
    <scope>NUCLEOTIDE SEQUENCE</scope>
    <source>
        <strain evidence="4">020920N</strain>
    </source>
</reference>
<gene>
    <name evidence="4" type="ORF">K6Q96_18645</name>
</gene>